<dbReference type="Pfam" id="PF24883">
    <property type="entry name" value="NPHP3_N"/>
    <property type="match status" value="1"/>
</dbReference>
<evidence type="ECO:0000313" key="5">
    <source>
        <dbReference type="EMBL" id="KAA8896254.1"/>
    </source>
</evidence>
<reference evidence="5 6" key="1">
    <citation type="submission" date="2019-09" db="EMBL/GenBank/DDBJ databases">
        <title>Draft genome of the ectomycorrhizal ascomycete Sphaerosporella brunnea.</title>
        <authorList>
            <consortium name="DOE Joint Genome Institute"/>
            <person name="Benucci G.M."/>
            <person name="Marozzi G."/>
            <person name="Antonielli L."/>
            <person name="Sanchez S."/>
            <person name="Marco P."/>
            <person name="Wang X."/>
            <person name="Falini L.B."/>
            <person name="Barry K."/>
            <person name="Haridas S."/>
            <person name="Lipzen A."/>
            <person name="Labutti K."/>
            <person name="Grigoriev I.V."/>
            <person name="Murat C."/>
            <person name="Martin F."/>
            <person name="Albertini E."/>
            <person name="Donnini D."/>
            <person name="Bonito G."/>
        </authorList>
    </citation>
    <scope>NUCLEOTIDE SEQUENCE [LARGE SCALE GENOMIC DNA]</scope>
    <source>
        <strain evidence="5 6">Sb_GMNB300</strain>
    </source>
</reference>
<keyword evidence="6" id="KW-1185">Reference proteome</keyword>
<dbReference type="Gene3D" id="3.40.50.300">
    <property type="entry name" value="P-loop containing nucleotide triphosphate hydrolases"/>
    <property type="match status" value="1"/>
</dbReference>
<organism evidence="5 6">
    <name type="scientific">Sphaerosporella brunnea</name>
    <dbReference type="NCBI Taxonomy" id="1250544"/>
    <lineage>
        <taxon>Eukaryota</taxon>
        <taxon>Fungi</taxon>
        <taxon>Dikarya</taxon>
        <taxon>Ascomycota</taxon>
        <taxon>Pezizomycotina</taxon>
        <taxon>Pezizomycetes</taxon>
        <taxon>Pezizales</taxon>
        <taxon>Pyronemataceae</taxon>
        <taxon>Sphaerosporella</taxon>
    </lineage>
</organism>
<dbReference type="EMBL" id="VXIS01000219">
    <property type="protein sequence ID" value="KAA8896254.1"/>
    <property type="molecule type" value="Genomic_DNA"/>
</dbReference>
<feature type="repeat" description="ANK" evidence="2">
    <location>
        <begin position="1067"/>
        <end position="1099"/>
    </location>
</feature>
<dbReference type="InterPro" id="IPR056884">
    <property type="entry name" value="NPHP3-like_N"/>
</dbReference>
<feature type="repeat" description="ANK" evidence="2">
    <location>
        <begin position="1034"/>
        <end position="1066"/>
    </location>
</feature>
<evidence type="ECO:0000256" key="1">
    <source>
        <dbReference type="ARBA" id="ARBA00022737"/>
    </source>
</evidence>
<dbReference type="InterPro" id="IPR054471">
    <property type="entry name" value="GPIID_WHD"/>
</dbReference>
<evidence type="ECO:0000259" key="4">
    <source>
        <dbReference type="PROSITE" id="PS50837"/>
    </source>
</evidence>
<evidence type="ECO:0000313" key="6">
    <source>
        <dbReference type="Proteomes" id="UP000326924"/>
    </source>
</evidence>
<feature type="repeat" description="ANK" evidence="2">
    <location>
        <begin position="935"/>
        <end position="967"/>
    </location>
</feature>
<keyword evidence="2" id="KW-0040">ANK repeat</keyword>
<dbReference type="InterPro" id="IPR027417">
    <property type="entry name" value="P-loop_NTPase"/>
</dbReference>
<dbReference type="SUPFAM" id="SSF52540">
    <property type="entry name" value="P-loop containing nucleoside triphosphate hydrolases"/>
    <property type="match status" value="1"/>
</dbReference>
<proteinExistence type="predicted"/>
<dbReference type="OrthoDB" id="195446at2759"/>
<feature type="domain" description="NACHT" evidence="4">
    <location>
        <begin position="391"/>
        <end position="553"/>
    </location>
</feature>
<dbReference type="PANTHER" id="PTHR10039">
    <property type="entry name" value="AMELOGENIN"/>
    <property type="match status" value="1"/>
</dbReference>
<feature type="region of interest" description="Disordered" evidence="3">
    <location>
        <begin position="1127"/>
        <end position="1152"/>
    </location>
</feature>
<dbReference type="InParanoid" id="A0A5J5EM69"/>
<evidence type="ECO:0000256" key="3">
    <source>
        <dbReference type="SAM" id="MobiDB-lite"/>
    </source>
</evidence>
<dbReference type="SUPFAM" id="SSF48403">
    <property type="entry name" value="Ankyrin repeat"/>
    <property type="match status" value="1"/>
</dbReference>
<comment type="caution">
    <text evidence="5">The sequence shown here is derived from an EMBL/GenBank/DDBJ whole genome shotgun (WGS) entry which is preliminary data.</text>
</comment>
<keyword evidence="1" id="KW-0677">Repeat</keyword>
<dbReference type="InterPro" id="IPR036770">
    <property type="entry name" value="Ankyrin_rpt-contain_sf"/>
</dbReference>
<dbReference type="SMART" id="SM00248">
    <property type="entry name" value="ANK"/>
    <property type="match status" value="8"/>
</dbReference>
<dbReference type="Pfam" id="PF12796">
    <property type="entry name" value="Ank_2"/>
    <property type="match status" value="2"/>
</dbReference>
<dbReference type="InterPro" id="IPR002110">
    <property type="entry name" value="Ankyrin_rpt"/>
</dbReference>
<name>A0A5J5EM69_9PEZI</name>
<dbReference type="Pfam" id="PF24809">
    <property type="entry name" value="DUF7708"/>
    <property type="match status" value="1"/>
</dbReference>
<dbReference type="Gene3D" id="1.25.40.20">
    <property type="entry name" value="Ankyrin repeat-containing domain"/>
    <property type="match status" value="2"/>
</dbReference>
<dbReference type="PROSITE" id="PS50297">
    <property type="entry name" value="ANK_REP_REGION"/>
    <property type="match status" value="2"/>
</dbReference>
<dbReference type="PROSITE" id="PS50837">
    <property type="entry name" value="NACHT"/>
    <property type="match status" value="1"/>
</dbReference>
<dbReference type="Proteomes" id="UP000326924">
    <property type="component" value="Unassembled WGS sequence"/>
</dbReference>
<dbReference type="InterPro" id="IPR007111">
    <property type="entry name" value="NACHT_NTPase"/>
</dbReference>
<sequence length="1453" mass="159824">MPPFFSPGFLGGLTPGPKATKVMLALPSAAGLAPGLPTLDDEDRGKLREKLLDKKNLRRLRRKSPRYPDPPTLTFMKESPVSDLHEEAITAGYPAHCGYQQAHNAAGFNVKSRPNIPSPSASSTTQLPVTSPSPIHLSVPPVVFISRPATPAGQSSGLENDINAVMKAMEAFKTKQLKYHKKDGTEVPLSETIDSVLNRIRQYSNIAGIMIQSDPTVAALAWGGFSLLLQIVGSDAELIAKVAESMADIIEYSNIYQPYQDAYKHHGTGVGKTAHDLVMLLHEDIREFCAQAKKYYERHAMARIARAAVSPFSIEFGDILDKLERHRKLLDDAVEAAKFQDDERMKLLLWLSQVPYADLHENERSRRSANTCDWLLRKERFIQWRDSPRSSLLWLHGSPGCGKSVLMSKVIEELSKEHEGDTTRVPVAYFYCNFDDEKTRQPANILATLLKQIVATRPSIPELVTEAFKRHQRSGMPSGRHSFEYVKAALKNALESTEINTAFLLVDGVDECPSNPKGQGRSLDSRSDLVRALIGLVTAQLGHGRIKVLISSRRASDIDSSLKSFPTIAVEGSDTQSDITTYVSSQLASSINQGGLLKYAIDEDPTLQQLIIDTLTQKAQGMFLWAHLQLADICQGSSVSAVKEALKELPDSYEEVYLRILKKLEAQAPRNRQLAKRVIAWILCAVRPLSVAELTEALMVRIPERRLDIEAKCPPEAILEVCMNLVVAERQGGTTIFRFAHFSVQEFLRELRTTSLEDFSKSALIIDTDRTHIEIANVCVTYLSFDPFARGPWAYETLYECRDSFETFVKEHPLLDYAAVSWTEHLRSPQEDEELSNSVSSLFSLSVNISLAFQVYWFRALVDGFPQRTAPLHIASFYGLSGPLETLLASAKPETINATDSLGRSPLHWACLKGHAVAVQRLLDAGAEMKALDSKGFNPMGLAALSGHTEIVTSLIERQRDVIQTEKEQLGTALLGAVQGQSCNSVSHLLDAGADPNLPVRDDMDALWLAAWQGDQMIVKQLLDAGADVDSGRSYGNALQEAASFGSVEVVEQLLIAGADPNASGGGAGTALNAAAFRGHYDVVELLLNAEAEIQLKGDPFGGALTLAKAMAHSDVVKLILQYAPDSSVPEESTPKTIPAPKETSLPTSPPTLASSPTNLIEMQALETAARSLFQTVETGDVDAVRLMMKFGATILNTAVANEDVPFVERFYELIVGQVDAIQKVKSTELMGLLFELFQDLYTRLQSSANRGRLLEGFRSSMGLAMQKLLDGDYATMIRGLVIHREKVLLEAIHSGQTDVAEWSLRFTAEWILVGLRTRGHSLIVRGFVKVSLLGLKALEEIGLGTTLLDWLLSDVQVNSAGSKKGILDGKKQGFVVLYELGVAARVHGNITAERQIRKTIEGLLRGSRGTEAPEIAEGIKQRLEQFLLSSNASGESLNWMDDEVPWWDEYRN</sequence>
<feature type="repeat" description="ANK" evidence="2">
    <location>
        <begin position="1002"/>
        <end position="1034"/>
    </location>
</feature>
<dbReference type="InterPro" id="IPR056125">
    <property type="entry name" value="DUF7708"/>
</dbReference>
<gene>
    <name evidence="5" type="ORF">FN846DRAFT_921746</name>
</gene>
<dbReference type="PANTHER" id="PTHR10039:SF14">
    <property type="entry name" value="NACHT DOMAIN-CONTAINING PROTEIN"/>
    <property type="match status" value="1"/>
</dbReference>
<dbReference type="Pfam" id="PF00023">
    <property type="entry name" value="Ank"/>
    <property type="match status" value="1"/>
</dbReference>
<protein>
    <recommendedName>
        <fullName evidence="4">NACHT domain-containing protein</fullName>
    </recommendedName>
</protein>
<accession>A0A5J5EM69</accession>
<dbReference type="Pfam" id="PF22939">
    <property type="entry name" value="WHD_GPIID"/>
    <property type="match status" value="1"/>
</dbReference>
<feature type="repeat" description="ANK" evidence="2">
    <location>
        <begin position="902"/>
        <end position="934"/>
    </location>
</feature>
<dbReference type="PROSITE" id="PS50088">
    <property type="entry name" value="ANK_REPEAT"/>
    <property type="match status" value="5"/>
</dbReference>
<evidence type="ECO:0000256" key="2">
    <source>
        <dbReference type="PROSITE-ProRule" id="PRU00023"/>
    </source>
</evidence>